<evidence type="ECO:0000313" key="2">
    <source>
        <dbReference type="Proteomes" id="UP001341840"/>
    </source>
</evidence>
<organism evidence="1 2">
    <name type="scientific">Stylosanthes scabra</name>
    <dbReference type="NCBI Taxonomy" id="79078"/>
    <lineage>
        <taxon>Eukaryota</taxon>
        <taxon>Viridiplantae</taxon>
        <taxon>Streptophyta</taxon>
        <taxon>Embryophyta</taxon>
        <taxon>Tracheophyta</taxon>
        <taxon>Spermatophyta</taxon>
        <taxon>Magnoliopsida</taxon>
        <taxon>eudicotyledons</taxon>
        <taxon>Gunneridae</taxon>
        <taxon>Pentapetalae</taxon>
        <taxon>rosids</taxon>
        <taxon>fabids</taxon>
        <taxon>Fabales</taxon>
        <taxon>Fabaceae</taxon>
        <taxon>Papilionoideae</taxon>
        <taxon>50 kb inversion clade</taxon>
        <taxon>dalbergioids sensu lato</taxon>
        <taxon>Dalbergieae</taxon>
        <taxon>Pterocarpus clade</taxon>
        <taxon>Stylosanthes</taxon>
    </lineage>
</organism>
<proteinExistence type="predicted"/>
<gene>
    <name evidence="1" type="ORF">PIB30_020525</name>
</gene>
<reference evidence="1 2" key="1">
    <citation type="journal article" date="2023" name="Plants (Basel)">
        <title>Bridging the Gap: Combining Genomics and Transcriptomics Approaches to Understand Stylosanthes scabra, an Orphan Legume from the Brazilian Caatinga.</title>
        <authorList>
            <person name="Ferreira-Neto J.R.C."/>
            <person name="da Silva M.D."/>
            <person name="Binneck E."/>
            <person name="de Melo N.F."/>
            <person name="da Silva R.H."/>
            <person name="de Melo A.L.T.M."/>
            <person name="Pandolfi V."/>
            <person name="Bustamante F.O."/>
            <person name="Brasileiro-Vidal A.C."/>
            <person name="Benko-Iseppon A.M."/>
        </authorList>
    </citation>
    <scope>NUCLEOTIDE SEQUENCE [LARGE SCALE GENOMIC DNA]</scope>
    <source>
        <tissue evidence="1">Leaves</tissue>
    </source>
</reference>
<accession>A0ABU6Y939</accession>
<evidence type="ECO:0000313" key="1">
    <source>
        <dbReference type="EMBL" id="MED6205738.1"/>
    </source>
</evidence>
<dbReference type="Proteomes" id="UP001341840">
    <property type="component" value="Unassembled WGS sequence"/>
</dbReference>
<comment type="caution">
    <text evidence="1">The sequence shown here is derived from an EMBL/GenBank/DDBJ whole genome shotgun (WGS) entry which is preliminary data.</text>
</comment>
<sequence length="115" mass="12533">MCLMWRLTLEGEIVEVQVSIYEKHQKSSRQGGSSGESHGLCGGVMDEYSKCGEGARGDVLNVARLTLEGEIVEVQVIQKLRDRMLCCRPSCVGGPNHSLVMVEKLKDSGVNGQNP</sequence>
<name>A0ABU6Y939_9FABA</name>
<keyword evidence="2" id="KW-1185">Reference proteome</keyword>
<dbReference type="EMBL" id="JASCZI010241721">
    <property type="protein sequence ID" value="MED6205738.1"/>
    <property type="molecule type" value="Genomic_DNA"/>
</dbReference>
<protein>
    <submittedName>
        <fullName evidence="1">Uncharacterized protein</fullName>
    </submittedName>
</protein>